<feature type="compositionally biased region" description="Acidic residues" evidence="1">
    <location>
        <begin position="123"/>
        <end position="137"/>
    </location>
</feature>
<evidence type="ECO:0000313" key="5">
    <source>
        <dbReference type="Proteomes" id="UP000548476"/>
    </source>
</evidence>
<organism evidence="4 5">
    <name type="scientific">Phytomonospora endophytica</name>
    <dbReference type="NCBI Taxonomy" id="714109"/>
    <lineage>
        <taxon>Bacteria</taxon>
        <taxon>Bacillati</taxon>
        <taxon>Actinomycetota</taxon>
        <taxon>Actinomycetes</taxon>
        <taxon>Micromonosporales</taxon>
        <taxon>Micromonosporaceae</taxon>
        <taxon>Phytomonospora</taxon>
    </lineage>
</organism>
<dbReference type="Proteomes" id="UP000548476">
    <property type="component" value="Unassembled WGS sequence"/>
</dbReference>
<evidence type="ECO:0000256" key="3">
    <source>
        <dbReference type="SAM" id="SignalP"/>
    </source>
</evidence>
<keyword evidence="2" id="KW-1133">Transmembrane helix</keyword>
<keyword evidence="3" id="KW-0732">Signal</keyword>
<feature type="region of interest" description="Disordered" evidence="1">
    <location>
        <begin position="26"/>
        <end position="218"/>
    </location>
</feature>
<feature type="compositionally biased region" description="Basic and acidic residues" evidence="1">
    <location>
        <begin position="30"/>
        <end position="40"/>
    </location>
</feature>
<keyword evidence="2" id="KW-0812">Transmembrane</keyword>
<dbReference type="AlphaFoldDB" id="A0A841FKQ8"/>
<name>A0A841FKQ8_9ACTN</name>
<feature type="region of interest" description="Disordered" evidence="1">
    <location>
        <begin position="366"/>
        <end position="386"/>
    </location>
</feature>
<feature type="signal peptide" evidence="3">
    <location>
        <begin position="1"/>
        <end position="27"/>
    </location>
</feature>
<dbReference type="EMBL" id="JACHGT010000006">
    <property type="protein sequence ID" value="MBB6035503.1"/>
    <property type="molecule type" value="Genomic_DNA"/>
</dbReference>
<proteinExistence type="predicted"/>
<comment type="caution">
    <text evidence="4">The sequence shown here is derived from an EMBL/GenBank/DDBJ whole genome shotgun (WGS) entry which is preliminary data.</text>
</comment>
<keyword evidence="2" id="KW-0472">Membrane</keyword>
<feature type="compositionally biased region" description="Acidic residues" evidence="1">
    <location>
        <begin position="78"/>
        <end position="115"/>
    </location>
</feature>
<evidence type="ECO:0000313" key="4">
    <source>
        <dbReference type="EMBL" id="MBB6035503.1"/>
    </source>
</evidence>
<dbReference type="RefSeq" id="WP_184788347.1">
    <property type="nucleotide sequence ID" value="NZ_BONT01000002.1"/>
</dbReference>
<feature type="transmembrane region" description="Helical" evidence="2">
    <location>
        <begin position="488"/>
        <end position="508"/>
    </location>
</feature>
<evidence type="ECO:0000256" key="2">
    <source>
        <dbReference type="SAM" id="Phobius"/>
    </source>
</evidence>
<keyword evidence="5" id="KW-1185">Reference proteome</keyword>
<feature type="chain" id="PRO_5032459183" description="LPXTG-motif cell wall-anchored protein" evidence="3">
    <location>
        <begin position="28"/>
        <end position="520"/>
    </location>
</feature>
<accession>A0A841FKQ8</accession>
<protein>
    <recommendedName>
        <fullName evidence="6">LPXTG-motif cell wall-anchored protein</fullName>
    </recommendedName>
</protein>
<feature type="compositionally biased region" description="Acidic residues" evidence="1">
    <location>
        <begin position="41"/>
        <end position="56"/>
    </location>
</feature>
<sequence>MRKTVSGGLLAIGLAVAIFGAPTAAWAESGEDRPEDKGEDTVVEQVEDGQEEEPEYEAPAAEPESEAPAEEYAPPADEYTEPAPEEWVEEYPPPEEGYTEPEYTEPEYVEPENTEPEYAAPADDPEFTEPSADDPGSDEVVTGDEPAAAPDAVAPEEATTTDETTEAVACDDSPGRGHGNDADGMFVGPVAPVGPPSPEACEVSGDDPAKEKKAGSSAAEEDAVIAAISEPGPGETHVYVNEGHIGAMADDPVYVGSTEDCTGVTMAGQDAWVFVLPGSDAQWVELEASFTEDGTISEFTTIGQGEANMKGVIYSPSGYTLSGAEALITGGLPGQGEFQLTHTCPGGPGNPPPPRCTPAPCEPPPPPPCEEEPCTPPPCEQEPCTPPPPPPCEEEPCVPPPPPPVCEEEPCTPPPPPVCAGMSCEQPPEEVVCPPVDLQPPAGEQGVPPVIAAPPVIAEAPAEAAVAAGFAAPAIQGEETLPVTGRTINVLVGIGLILLTAGGLALLFGDDRPFARRFHD</sequence>
<gene>
    <name evidence="4" type="ORF">HNR73_003360</name>
</gene>
<evidence type="ECO:0000256" key="1">
    <source>
        <dbReference type="SAM" id="MobiDB-lite"/>
    </source>
</evidence>
<evidence type="ECO:0008006" key="6">
    <source>
        <dbReference type="Google" id="ProtNLM"/>
    </source>
</evidence>
<reference evidence="4 5" key="1">
    <citation type="submission" date="2020-08" db="EMBL/GenBank/DDBJ databases">
        <title>Genomic Encyclopedia of Type Strains, Phase IV (KMG-IV): sequencing the most valuable type-strain genomes for metagenomic binning, comparative biology and taxonomic classification.</title>
        <authorList>
            <person name="Goeker M."/>
        </authorList>
    </citation>
    <scope>NUCLEOTIDE SEQUENCE [LARGE SCALE GENOMIC DNA]</scope>
    <source>
        <strain evidence="4 5">YIM 65646</strain>
    </source>
</reference>
<feature type="compositionally biased region" description="Low complexity" evidence="1">
    <location>
        <begin position="144"/>
        <end position="158"/>
    </location>
</feature>